<dbReference type="AlphaFoldDB" id="A0A4Q1C4Z1"/>
<reference evidence="2 3" key="1">
    <citation type="submission" date="2019-01" db="EMBL/GenBank/DDBJ databases">
        <title>Lacunisphaera sp. strain TWA-58.</title>
        <authorList>
            <person name="Chen W.-M."/>
        </authorList>
    </citation>
    <scope>NUCLEOTIDE SEQUENCE [LARGE SCALE GENOMIC DNA]</scope>
    <source>
        <strain evidence="2 3">TWA-58</strain>
    </source>
</reference>
<dbReference type="RefSeq" id="WP_129049208.1">
    <property type="nucleotide sequence ID" value="NZ_SDHX01000002.1"/>
</dbReference>
<evidence type="ECO:0000313" key="3">
    <source>
        <dbReference type="Proteomes" id="UP000290218"/>
    </source>
</evidence>
<keyword evidence="1" id="KW-1133">Transmembrane helix</keyword>
<keyword evidence="1" id="KW-0812">Transmembrane</keyword>
<evidence type="ECO:0000256" key="1">
    <source>
        <dbReference type="SAM" id="Phobius"/>
    </source>
</evidence>
<dbReference type="Proteomes" id="UP000290218">
    <property type="component" value="Unassembled WGS sequence"/>
</dbReference>
<feature type="transmembrane region" description="Helical" evidence="1">
    <location>
        <begin position="33"/>
        <end position="53"/>
    </location>
</feature>
<sequence>MNKEPSPRDWRRRRHDINEARFRLMATQQQQSAAAPNCYWGALWVSVGFALFADFVSRGFGWLRIGWYLACLWAIASRAPGASTFYGMRHVIFDVLAAAYLVRSTIILLKRECTS</sequence>
<gene>
    <name evidence="2" type="ORF">ESB00_17550</name>
</gene>
<dbReference type="EMBL" id="SDHX01000002">
    <property type="protein sequence ID" value="RXK53498.1"/>
    <property type="molecule type" value="Genomic_DNA"/>
</dbReference>
<evidence type="ECO:0000313" key="2">
    <source>
        <dbReference type="EMBL" id="RXK53498.1"/>
    </source>
</evidence>
<accession>A0A4Q1C4Z1</accession>
<feature type="transmembrane region" description="Helical" evidence="1">
    <location>
        <begin position="65"/>
        <end position="85"/>
    </location>
</feature>
<proteinExistence type="predicted"/>
<keyword evidence="3" id="KW-1185">Reference proteome</keyword>
<feature type="transmembrane region" description="Helical" evidence="1">
    <location>
        <begin position="91"/>
        <end position="109"/>
    </location>
</feature>
<comment type="caution">
    <text evidence="2">The sequence shown here is derived from an EMBL/GenBank/DDBJ whole genome shotgun (WGS) entry which is preliminary data.</text>
</comment>
<protein>
    <submittedName>
        <fullName evidence="2">Uncharacterized protein</fullName>
    </submittedName>
</protein>
<keyword evidence="1" id="KW-0472">Membrane</keyword>
<name>A0A4Q1C4Z1_9BACT</name>
<organism evidence="2 3">
    <name type="scientific">Oleiharenicola lentus</name>
    <dbReference type="NCBI Taxonomy" id="2508720"/>
    <lineage>
        <taxon>Bacteria</taxon>
        <taxon>Pseudomonadati</taxon>
        <taxon>Verrucomicrobiota</taxon>
        <taxon>Opitutia</taxon>
        <taxon>Opitutales</taxon>
        <taxon>Opitutaceae</taxon>
        <taxon>Oleiharenicola</taxon>
    </lineage>
</organism>